<comment type="caution">
    <text evidence="1">The sequence shown here is derived from an EMBL/GenBank/DDBJ whole genome shotgun (WGS) entry which is preliminary data.</text>
</comment>
<proteinExistence type="predicted"/>
<sequence length="527" mass="61977">MLKIQLDPIVLQTLQTHFPKKNSAKRALDKYVTLLTEQMTQSVMHGRSAWMNSNDLYSISLHKQRNRGGQIGQHKIRLQNWLEDNDLELFNVSVLGSNMSKRLSVVKLTNLATLMNRVTVFKTPNEIEAENLRQLLDDQSTTNEEFFKKQYPEIGTLTETAINDMFDIVPIDMKSLRNYLHWVQHDASLIEAKKKSQIITQADTILRIAQHTNGFYFQRKKSSDFGRVYYSGTSVQNVNKELRRAMLGHCWEYDIRSSVFAWKMGHARECYETLKTTETFQQVFSQTLLFLEDKKDFMATVRYYTFKEDSNLPRDLQDKLLKQAVTAISFGARRGTKGWRVSTTEWSNPALVEIFKNNEERERFMTCPIIKKFITEQNTLDKFIYQTCREANPPFMSLPEVRTQCGVLSKSKVIAYLYQHFETQVMDVVAEEIEKRGRKVLARIHDAIIIDKRLSQDTKEEIEYEMQKWDANPYWHLTQKELQPFERPYSLDRAEIEMHQERIRDEEAFAKQTKSKGLLKSFFEWTV</sequence>
<dbReference type="AlphaFoldDB" id="A0A5C7J5D9"/>
<gene>
    <name evidence="1" type="ORF">E6Q11_06630</name>
</gene>
<name>A0A5C7J5D9_9BACT</name>
<evidence type="ECO:0000313" key="1">
    <source>
        <dbReference type="EMBL" id="TXG75786.1"/>
    </source>
</evidence>
<reference evidence="1 2" key="1">
    <citation type="submission" date="2018-09" db="EMBL/GenBank/DDBJ databases">
        <title>Metagenome Assembled Genomes from an Advanced Water Purification Facility.</title>
        <authorList>
            <person name="Stamps B.W."/>
            <person name="Spear J.R."/>
        </authorList>
    </citation>
    <scope>NUCLEOTIDE SEQUENCE [LARGE SCALE GENOMIC DNA]</scope>
    <source>
        <strain evidence="1">Bin_63_2</strain>
    </source>
</reference>
<dbReference type="EMBL" id="SSDS01000105">
    <property type="protein sequence ID" value="TXG75786.1"/>
    <property type="molecule type" value="Genomic_DNA"/>
</dbReference>
<protein>
    <submittedName>
        <fullName evidence="1">Uncharacterized protein</fullName>
    </submittedName>
</protein>
<dbReference type="Proteomes" id="UP000321026">
    <property type="component" value="Unassembled WGS sequence"/>
</dbReference>
<organism evidence="1 2">
    <name type="scientific">Candidatus Dojkabacteria bacterium</name>
    <dbReference type="NCBI Taxonomy" id="2099670"/>
    <lineage>
        <taxon>Bacteria</taxon>
        <taxon>Candidatus Dojkabacteria</taxon>
    </lineage>
</organism>
<evidence type="ECO:0000313" key="2">
    <source>
        <dbReference type="Proteomes" id="UP000321026"/>
    </source>
</evidence>
<accession>A0A5C7J5D9</accession>